<dbReference type="EMBL" id="BAAAYR010000004">
    <property type="protein sequence ID" value="GAA3569074.1"/>
    <property type="molecule type" value="Genomic_DNA"/>
</dbReference>
<dbReference type="InterPro" id="IPR013149">
    <property type="entry name" value="ADH-like_C"/>
</dbReference>
<dbReference type="Pfam" id="PF00107">
    <property type="entry name" value="ADH_zinc_N"/>
    <property type="match status" value="1"/>
</dbReference>
<dbReference type="PANTHER" id="PTHR43161:SF9">
    <property type="entry name" value="SORBITOL DEHYDROGENASE"/>
    <property type="match status" value="1"/>
</dbReference>
<dbReference type="SUPFAM" id="SSF50129">
    <property type="entry name" value="GroES-like"/>
    <property type="match status" value="1"/>
</dbReference>
<dbReference type="InterPro" id="IPR011032">
    <property type="entry name" value="GroES-like_sf"/>
</dbReference>
<sequence>MSGALPTEAVGLVVHAAGDVRVEVVPVRAPRPDEALVEVRYGGICGSDLHYSAHGAAGLSILREPLLLGHEIVGVVHTAAADGTGPAAGTPVAVHPGREDPGDGSVRYPADRPHLSPAGTYLGSAAHLPHTQGGFVRHLPLAATMLRALPPDLPLRTAAVVEPASVAWHAVHRAGDVAGRRVLVVGAGPIGALVVAVLARAGAAEIVAVDLHEEPLARARALGATRTLLATDTEALALVQPDVSVESSGSARGLATAISATMRGGRVVMLGLLPPGDQPVPVATAIAHELDLVGSFRFDDEIDAVVAALADGSLRVDDVITHELPVTDALAALEIARDPRRSGKVLLTFGD</sequence>
<keyword evidence="5" id="KW-0560">Oxidoreductase</keyword>
<keyword evidence="3" id="KW-0479">Metal-binding</keyword>
<dbReference type="PANTHER" id="PTHR43161">
    <property type="entry name" value="SORBITOL DEHYDROGENASE"/>
    <property type="match status" value="1"/>
</dbReference>
<keyword evidence="4" id="KW-0862">Zinc</keyword>
<name>A0ABP6XNY7_9ACTN</name>
<evidence type="ECO:0000313" key="9">
    <source>
        <dbReference type="Proteomes" id="UP001500767"/>
    </source>
</evidence>
<gene>
    <name evidence="8" type="ORF">GCM10022197_26660</name>
</gene>
<dbReference type="InterPro" id="IPR036291">
    <property type="entry name" value="NAD(P)-bd_dom_sf"/>
</dbReference>
<evidence type="ECO:0000256" key="1">
    <source>
        <dbReference type="ARBA" id="ARBA00001947"/>
    </source>
</evidence>
<evidence type="ECO:0000256" key="2">
    <source>
        <dbReference type="ARBA" id="ARBA00008072"/>
    </source>
</evidence>
<protein>
    <submittedName>
        <fullName evidence="8">L-idonate 5-dehydrogenase</fullName>
    </submittedName>
</protein>
<dbReference type="Gene3D" id="3.90.180.10">
    <property type="entry name" value="Medium-chain alcohol dehydrogenases, catalytic domain"/>
    <property type="match status" value="1"/>
</dbReference>
<comment type="similarity">
    <text evidence="2">Belongs to the zinc-containing alcohol dehydrogenase family.</text>
</comment>
<proteinExistence type="inferred from homology"/>
<accession>A0ABP6XNY7</accession>
<comment type="caution">
    <text evidence="8">The sequence shown here is derived from an EMBL/GenBank/DDBJ whole genome shotgun (WGS) entry which is preliminary data.</text>
</comment>
<evidence type="ECO:0000259" key="7">
    <source>
        <dbReference type="Pfam" id="PF08240"/>
    </source>
</evidence>
<feature type="domain" description="Alcohol dehydrogenase-like N-terminal" evidence="7">
    <location>
        <begin position="32"/>
        <end position="145"/>
    </location>
</feature>
<dbReference type="SUPFAM" id="SSF51735">
    <property type="entry name" value="NAD(P)-binding Rossmann-fold domains"/>
    <property type="match status" value="1"/>
</dbReference>
<dbReference type="CDD" id="cd08232">
    <property type="entry name" value="idonate-5-DH"/>
    <property type="match status" value="1"/>
</dbReference>
<reference evidence="9" key="1">
    <citation type="journal article" date="2019" name="Int. J. Syst. Evol. Microbiol.">
        <title>The Global Catalogue of Microorganisms (GCM) 10K type strain sequencing project: providing services to taxonomists for standard genome sequencing and annotation.</title>
        <authorList>
            <consortium name="The Broad Institute Genomics Platform"/>
            <consortium name="The Broad Institute Genome Sequencing Center for Infectious Disease"/>
            <person name="Wu L."/>
            <person name="Ma J."/>
        </authorList>
    </citation>
    <scope>NUCLEOTIDE SEQUENCE [LARGE SCALE GENOMIC DNA]</scope>
    <source>
        <strain evidence="9">JCM 16540</strain>
    </source>
</reference>
<dbReference type="InterPro" id="IPR013154">
    <property type="entry name" value="ADH-like_N"/>
</dbReference>
<comment type="cofactor">
    <cofactor evidence="1">
        <name>Zn(2+)</name>
        <dbReference type="ChEBI" id="CHEBI:29105"/>
    </cofactor>
</comment>
<feature type="domain" description="Alcohol dehydrogenase-like C-terminal" evidence="6">
    <location>
        <begin position="189"/>
        <end position="309"/>
    </location>
</feature>
<evidence type="ECO:0000256" key="5">
    <source>
        <dbReference type="ARBA" id="ARBA00023002"/>
    </source>
</evidence>
<dbReference type="Proteomes" id="UP001500767">
    <property type="component" value="Unassembled WGS sequence"/>
</dbReference>
<dbReference type="Gene3D" id="3.40.50.720">
    <property type="entry name" value="NAD(P)-binding Rossmann-like Domain"/>
    <property type="match status" value="1"/>
</dbReference>
<evidence type="ECO:0000256" key="3">
    <source>
        <dbReference type="ARBA" id="ARBA00022723"/>
    </source>
</evidence>
<organism evidence="8 9">
    <name type="scientific">Microlunatus spumicola</name>
    <dbReference type="NCBI Taxonomy" id="81499"/>
    <lineage>
        <taxon>Bacteria</taxon>
        <taxon>Bacillati</taxon>
        <taxon>Actinomycetota</taxon>
        <taxon>Actinomycetes</taxon>
        <taxon>Propionibacteriales</taxon>
        <taxon>Propionibacteriaceae</taxon>
        <taxon>Microlunatus</taxon>
    </lineage>
</organism>
<keyword evidence="9" id="KW-1185">Reference proteome</keyword>
<dbReference type="RefSeq" id="WP_344742438.1">
    <property type="nucleotide sequence ID" value="NZ_BAAAYR010000004.1"/>
</dbReference>
<evidence type="ECO:0000313" key="8">
    <source>
        <dbReference type="EMBL" id="GAA3569074.1"/>
    </source>
</evidence>
<evidence type="ECO:0000259" key="6">
    <source>
        <dbReference type="Pfam" id="PF00107"/>
    </source>
</evidence>
<evidence type="ECO:0000256" key="4">
    <source>
        <dbReference type="ARBA" id="ARBA00022833"/>
    </source>
</evidence>
<dbReference type="Pfam" id="PF08240">
    <property type="entry name" value="ADH_N"/>
    <property type="match status" value="1"/>
</dbReference>